<dbReference type="GO" id="GO:0006096">
    <property type="term" value="P:glycolytic process"/>
    <property type="evidence" value="ECO:0007669"/>
    <property type="project" value="UniProtKB-UniPathway"/>
</dbReference>
<dbReference type="Gene3D" id="3.30.200.20">
    <property type="entry name" value="Phosphorylase Kinase, domain 1"/>
    <property type="match status" value="1"/>
</dbReference>
<evidence type="ECO:0000256" key="8">
    <source>
        <dbReference type="ARBA" id="ARBA00023136"/>
    </source>
</evidence>
<evidence type="ECO:0000313" key="15">
    <source>
        <dbReference type="Proteomes" id="UP000734854"/>
    </source>
</evidence>
<dbReference type="SUPFAM" id="SSF53697">
    <property type="entry name" value="SIS domain"/>
    <property type="match status" value="1"/>
</dbReference>
<keyword evidence="4" id="KW-0677">Repeat</keyword>
<dbReference type="PRINTS" id="PR00662">
    <property type="entry name" value="G6PISOMERASE"/>
</dbReference>
<keyword evidence="2" id="KW-0433">Leucine-rich repeat</keyword>
<proteinExistence type="inferred from homology"/>
<dbReference type="Gene3D" id="3.40.50.10490">
    <property type="entry name" value="Glucose-6-phosphate isomerase like protein, domain 1"/>
    <property type="match status" value="2"/>
</dbReference>
<dbReference type="GO" id="GO:0004347">
    <property type="term" value="F:glucose-6-phosphate isomerase activity"/>
    <property type="evidence" value="ECO:0007669"/>
    <property type="project" value="UniProtKB-EC"/>
</dbReference>
<dbReference type="SUPFAM" id="SSF52058">
    <property type="entry name" value="L domain-like"/>
    <property type="match status" value="1"/>
</dbReference>
<comment type="caution">
    <text evidence="14">The sequence shown here is derived from an EMBL/GenBank/DDBJ whole genome shotgun (WGS) entry which is preliminary data.</text>
</comment>
<dbReference type="InterPro" id="IPR001672">
    <property type="entry name" value="G6P_Isomerase"/>
</dbReference>
<dbReference type="GO" id="GO:0033612">
    <property type="term" value="F:receptor serine/threonine kinase binding"/>
    <property type="evidence" value="ECO:0007669"/>
    <property type="project" value="TreeGrafter"/>
</dbReference>
<evidence type="ECO:0000256" key="4">
    <source>
        <dbReference type="ARBA" id="ARBA00022737"/>
    </source>
</evidence>
<dbReference type="GO" id="GO:0005524">
    <property type="term" value="F:ATP binding"/>
    <property type="evidence" value="ECO:0007669"/>
    <property type="project" value="UniProtKB-KW"/>
</dbReference>
<dbReference type="UniPathway" id="UPA00109">
    <property type="reaction ID" value="UER00181"/>
</dbReference>
<evidence type="ECO:0000313" key="14">
    <source>
        <dbReference type="EMBL" id="KAG6539035.1"/>
    </source>
</evidence>
<keyword evidence="3 12" id="KW-0812">Transmembrane</keyword>
<comment type="pathway">
    <text evidence="11">Carbohydrate degradation; glycolysis; D-glyceraldehyde 3-phosphate and glycerone phosphate from D-glucose: step 2/4.</text>
</comment>
<evidence type="ECO:0000256" key="7">
    <source>
        <dbReference type="ARBA" id="ARBA00022989"/>
    </source>
</evidence>
<dbReference type="PROSITE" id="PS51463">
    <property type="entry name" value="P_GLUCOSE_ISOMERASE_3"/>
    <property type="match status" value="1"/>
</dbReference>
<dbReference type="PROSITE" id="PS50011">
    <property type="entry name" value="PROTEIN_KINASE_DOM"/>
    <property type="match status" value="1"/>
</dbReference>
<name>A0A8J5IEI6_ZINOF</name>
<evidence type="ECO:0000256" key="12">
    <source>
        <dbReference type="SAM" id="Phobius"/>
    </source>
</evidence>
<feature type="domain" description="Protein kinase" evidence="13">
    <location>
        <begin position="438"/>
        <end position="723"/>
    </location>
</feature>
<comment type="catalytic activity">
    <reaction evidence="11">
        <text>alpha-D-glucose 6-phosphate = beta-D-fructose 6-phosphate</text>
        <dbReference type="Rhea" id="RHEA:11816"/>
        <dbReference type="ChEBI" id="CHEBI:57634"/>
        <dbReference type="ChEBI" id="CHEBI:58225"/>
        <dbReference type="EC" id="5.3.1.9"/>
    </reaction>
</comment>
<dbReference type="Gene3D" id="1.10.510.10">
    <property type="entry name" value="Transferase(Phosphotransferase) domain 1"/>
    <property type="match status" value="1"/>
</dbReference>
<dbReference type="Proteomes" id="UP000734854">
    <property type="component" value="Unassembled WGS sequence"/>
</dbReference>
<keyword evidence="10" id="KW-0325">Glycoprotein</keyword>
<evidence type="ECO:0000259" key="13">
    <source>
        <dbReference type="PROSITE" id="PS50011"/>
    </source>
</evidence>
<evidence type="ECO:0000256" key="10">
    <source>
        <dbReference type="ARBA" id="ARBA00023180"/>
    </source>
</evidence>
<evidence type="ECO:0000256" key="11">
    <source>
        <dbReference type="RuleBase" id="RU000612"/>
    </source>
</evidence>
<keyword evidence="15" id="KW-1185">Reference proteome</keyword>
<dbReference type="InterPro" id="IPR011009">
    <property type="entry name" value="Kinase-like_dom_sf"/>
</dbReference>
<evidence type="ECO:0000256" key="9">
    <source>
        <dbReference type="ARBA" id="ARBA00023170"/>
    </source>
</evidence>
<evidence type="ECO:0000256" key="5">
    <source>
        <dbReference type="ARBA" id="ARBA00022741"/>
    </source>
</evidence>
<evidence type="ECO:0000256" key="2">
    <source>
        <dbReference type="ARBA" id="ARBA00022614"/>
    </source>
</evidence>
<keyword evidence="11" id="KW-0324">Glycolysis</keyword>
<dbReference type="InterPro" id="IPR050647">
    <property type="entry name" value="Plant_LRR-RLKs"/>
</dbReference>
<evidence type="ECO:0000256" key="1">
    <source>
        <dbReference type="ARBA" id="ARBA00004370"/>
    </source>
</evidence>
<comment type="subcellular location">
    <subcellularLocation>
        <location evidence="1">Membrane</location>
    </subcellularLocation>
</comment>
<dbReference type="EC" id="5.3.1.9" evidence="11"/>
<dbReference type="InterPro" id="IPR046348">
    <property type="entry name" value="SIS_dom_sf"/>
</dbReference>
<keyword evidence="8 12" id="KW-0472">Membrane</keyword>
<keyword evidence="11" id="KW-0413">Isomerase</keyword>
<dbReference type="GO" id="GO:0006094">
    <property type="term" value="P:gluconeogenesis"/>
    <property type="evidence" value="ECO:0007669"/>
    <property type="project" value="UniProtKB-KW"/>
</dbReference>
<evidence type="ECO:0000256" key="3">
    <source>
        <dbReference type="ARBA" id="ARBA00022692"/>
    </source>
</evidence>
<dbReference type="PANTHER" id="PTHR48056">
    <property type="entry name" value="LRR RECEPTOR-LIKE SERINE/THREONINE-PROTEIN KINASE-RELATED"/>
    <property type="match status" value="1"/>
</dbReference>
<dbReference type="InterPro" id="IPR001611">
    <property type="entry name" value="Leu-rich_rpt"/>
</dbReference>
<gene>
    <name evidence="14" type="ORF">ZIOFF_004187</name>
</gene>
<dbReference type="FunFam" id="1.10.510.10:FF:000448">
    <property type="entry name" value="Putative LRR receptor-like serine/threonine-protein kinase"/>
    <property type="match status" value="1"/>
</dbReference>
<keyword evidence="5" id="KW-0547">Nucleotide-binding</keyword>
<dbReference type="GO" id="GO:0016020">
    <property type="term" value="C:membrane"/>
    <property type="evidence" value="ECO:0007669"/>
    <property type="project" value="UniProtKB-SubCell"/>
</dbReference>
<feature type="transmembrane region" description="Helical" evidence="12">
    <location>
        <begin position="366"/>
        <end position="388"/>
    </location>
</feature>
<accession>A0A8J5IEI6</accession>
<dbReference type="GO" id="GO:0004672">
    <property type="term" value="F:protein kinase activity"/>
    <property type="evidence" value="ECO:0007669"/>
    <property type="project" value="InterPro"/>
</dbReference>
<dbReference type="EMBL" id="JACMSC010000001">
    <property type="protein sequence ID" value="KAG6539035.1"/>
    <property type="molecule type" value="Genomic_DNA"/>
</dbReference>
<keyword evidence="6" id="KW-0067">ATP-binding</keyword>
<reference evidence="14 15" key="1">
    <citation type="submission" date="2020-08" db="EMBL/GenBank/DDBJ databases">
        <title>Plant Genome Project.</title>
        <authorList>
            <person name="Zhang R.-G."/>
        </authorList>
    </citation>
    <scope>NUCLEOTIDE SEQUENCE [LARGE SCALE GENOMIC DNA]</scope>
    <source>
        <tissue evidence="14">Rhizome</tissue>
    </source>
</reference>
<dbReference type="FunFam" id="3.80.10.10:FF:000383">
    <property type="entry name" value="Leucine-rich repeat receptor protein kinase EMS1"/>
    <property type="match status" value="1"/>
</dbReference>
<organism evidence="14 15">
    <name type="scientific">Zingiber officinale</name>
    <name type="common">Ginger</name>
    <name type="synonym">Amomum zingiber</name>
    <dbReference type="NCBI Taxonomy" id="94328"/>
    <lineage>
        <taxon>Eukaryota</taxon>
        <taxon>Viridiplantae</taxon>
        <taxon>Streptophyta</taxon>
        <taxon>Embryophyta</taxon>
        <taxon>Tracheophyta</taxon>
        <taxon>Spermatophyta</taxon>
        <taxon>Magnoliopsida</taxon>
        <taxon>Liliopsida</taxon>
        <taxon>Zingiberales</taxon>
        <taxon>Zingiberaceae</taxon>
        <taxon>Zingiber</taxon>
    </lineage>
</organism>
<dbReference type="InterPro" id="IPR001245">
    <property type="entry name" value="Ser-Thr/Tyr_kinase_cat_dom"/>
</dbReference>
<dbReference type="PRINTS" id="PR00019">
    <property type="entry name" value="LEURICHRPT"/>
</dbReference>
<dbReference type="AlphaFoldDB" id="A0A8J5IEI6"/>
<dbReference type="Pfam" id="PF07714">
    <property type="entry name" value="PK_Tyr_Ser-Thr"/>
    <property type="match status" value="1"/>
</dbReference>
<keyword evidence="9" id="KW-0675">Receptor</keyword>
<dbReference type="InterPro" id="IPR000719">
    <property type="entry name" value="Prot_kinase_dom"/>
</dbReference>
<dbReference type="PANTHER" id="PTHR48056:SF81">
    <property type="entry name" value="RECEPTOR PROTEIN-TYROSINE KINASE CEPR1"/>
    <property type="match status" value="1"/>
</dbReference>
<dbReference type="InterPro" id="IPR003591">
    <property type="entry name" value="Leu-rich_rpt_typical-subtyp"/>
</dbReference>
<comment type="similarity">
    <text evidence="11">Belongs to the GPI family.</text>
</comment>
<dbReference type="Pfam" id="PF00342">
    <property type="entry name" value="PGI"/>
    <property type="match status" value="1"/>
</dbReference>
<sequence>MKSPACLLFPSPFLCYYLAFCCLAVSALPQRELIALRYLRASLAISNSSWPTKRNPCVYWTGVQCEKNDTVVSLNLTAVGRRPTPRSRALDADIFRRLRNLSSFDASGFPYPLPIPAAFGEAVSLSNLSLARTGVSGGIPAALSRLSLLTFLDLSGNSINGTIPAGLNQLGKLQTLRLSNNSLSGAVPAELGGLSSLVSLDLSYNSLSGEVPEDLFSELSSLSSIKLDHNNFSSGFPLSILKLTKLTLLDVSNNKLTGMLKVDHAVVVGGETINVHGSVFNLSHNLLYGSISLEFQRVLVQRFSRVDLSSNYFDGSESMSFFNTSLNCFSSAAKQRPSVECGDFYNQRGLAVYSTIASPSKRTWRLWHLLVAIFCSSAVTVGIVLLCISRRRALSKTAAVSNGSLPPPSIEAAPPESSLEIPSHGFSYDQLLKATSNFNAANLIKNGHAGDLYRGVLEDGTEVVVKRFDLEFAQRESYSAELNLFNSVSGAALLVPFLGSCSEKENEKLLVYKYMKNGDLTTSLHKKVVIEGDYLQSLDWITRLKIAIGVAKALCYLHHESSPPMVHRDLEASSILLDDKYEVRLGSLSEVCAQQFDVHQSVLAKFLRPSLGTSRGLSGSSTATCAYDIYCMGKVLLEIITGRPGISGSNNAATNRWLEETVACISIMEKEAMEKIVDPLLVVDDDHMEEVWAVAVVAKACLDPRPAKRPQARHVLKALESPLKVVREVNLPSISSSWSSWQSVLIGGWLHSVSSPCPASVRPVEDTVQNPRSRGSAEVDTDKLVEKFGIDPANAFAFWDWVGGHYSVCSAVGVLPLSLQYGFQIVENTAMSTFQLVCNTFSVVSYDNLGTSRFVECMECYVSWISHDTIQAILPYSQALEKFAQHIQQVSMESNGKGVSIDGIPLPFEAGE</sequence>
<dbReference type="SMART" id="SM00369">
    <property type="entry name" value="LRR_TYP"/>
    <property type="match status" value="4"/>
</dbReference>
<dbReference type="Pfam" id="PF13855">
    <property type="entry name" value="LRR_8"/>
    <property type="match status" value="1"/>
</dbReference>
<dbReference type="Gene3D" id="3.80.10.10">
    <property type="entry name" value="Ribonuclease Inhibitor"/>
    <property type="match status" value="2"/>
</dbReference>
<dbReference type="InterPro" id="IPR032675">
    <property type="entry name" value="LRR_dom_sf"/>
</dbReference>
<keyword evidence="7 12" id="KW-1133">Transmembrane helix</keyword>
<evidence type="ECO:0000256" key="6">
    <source>
        <dbReference type="ARBA" id="ARBA00022840"/>
    </source>
</evidence>
<keyword evidence="11" id="KW-0312">Gluconeogenesis</keyword>
<dbReference type="FunFam" id="3.30.200.20:FF:000433">
    <property type="entry name" value="Predicted protein"/>
    <property type="match status" value="1"/>
</dbReference>
<protein>
    <recommendedName>
        <fullName evidence="11">Glucose-6-phosphate isomerase</fullName>
        <ecNumber evidence="11">5.3.1.9</ecNumber>
    </recommendedName>
</protein>
<dbReference type="SUPFAM" id="SSF56112">
    <property type="entry name" value="Protein kinase-like (PK-like)"/>
    <property type="match status" value="1"/>
</dbReference>